<feature type="domain" description="N-acetyltransferase" evidence="3">
    <location>
        <begin position="1"/>
        <end position="130"/>
    </location>
</feature>
<comment type="caution">
    <text evidence="4">The sequence shown here is derived from an EMBL/GenBank/DDBJ whole genome shotgun (WGS) entry which is preliminary data.</text>
</comment>
<dbReference type="Proteomes" id="UP001344658">
    <property type="component" value="Unassembled WGS sequence"/>
</dbReference>
<evidence type="ECO:0000313" key="4">
    <source>
        <dbReference type="EMBL" id="MEE4542942.1"/>
    </source>
</evidence>
<dbReference type="Pfam" id="PF00583">
    <property type="entry name" value="Acetyltransf_1"/>
    <property type="match status" value="2"/>
</dbReference>
<protein>
    <submittedName>
        <fullName evidence="4">GNAT family N-acetyltransferase</fullName>
    </submittedName>
</protein>
<dbReference type="InterPro" id="IPR000182">
    <property type="entry name" value="GNAT_dom"/>
</dbReference>
<dbReference type="InterPro" id="IPR050832">
    <property type="entry name" value="Bact_Acetyltransf"/>
</dbReference>
<dbReference type="RefSeq" id="WP_330794881.1">
    <property type="nucleotide sequence ID" value="NZ_JAZEWV010000008.1"/>
</dbReference>
<evidence type="ECO:0000256" key="2">
    <source>
        <dbReference type="ARBA" id="ARBA00023315"/>
    </source>
</evidence>
<keyword evidence="5" id="KW-1185">Reference proteome</keyword>
<evidence type="ECO:0000259" key="3">
    <source>
        <dbReference type="PROSITE" id="PS51186"/>
    </source>
</evidence>
<feature type="domain" description="N-acetyltransferase" evidence="3">
    <location>
        <begin position="127"/>
        <end position="274"/>
    </location>
</feature>
<gene>
    <name evidence="4" type="ORF">V2S66_13295</name>
</gene>
<organism evidence="4 5">
    <name type="scientific">Actinacidiphila polyblastidii</name>
    <dbReference type="NCBI Taxonomy" id="3110430"/>
    <lineage>
        <taxon>Bacteria</taxon>
        <taxon>Bacillati</taxon>
        <taxon>Actinomycetota</taxon>
        <taxon>Actinomycetes</taxon>
        <taxon>Kitasatosporales</taxon>
        <taxon>Streptomycetaceae</taxon>
        <taxon>Actinacidiphila</taxon>
    </lineage>
</organism>
<dbReference type="PANTHER" id="PTHR43877">
    <property type="entry name" value="AMINOALKYLPHOSPHONATE N-ACETYLTRANSFERASE-RELATED-RELATED"/>
    <property type="match status" value="1"/>
</dbReference>
<dbReference type="EMBL" id="JAZEWV010000008">
    <property type="protein sequence ID" value="MEE4542942.1"/>
    <property type="molecule type" value="Genomic_DNA"/>
</dbReference>
<dbReference type="SUPFAM" id="SSF55729">
    <property type="entry name" value="Acyl-CoA N-acyltransferases (Nat)"/>
    <property type="match status" value="2"/>
</dbReference>
<evidence type="ECO:0000313" key="5">
    <source>
        <dbReference type="Proteomes" id="UP001344658"/>
    </source>
</evidence>
<reference evidence="4 5" key="1">
    <citation type="submission" date="2023-12" db="EMBL/GenBank/DDBJ databases">
        <title>Streptomyces sp. V4-01.</title>
        <authorList>
            <person name="Somphong A."/>
            <person name="Phongsopitanun W."/>
        </authorList>
    </citation>
    <scope>NUCLEOTIDE SEQUENCE [LARGE SCALE GENOMIC DNA]</scope>
    <source>
        <strain evidence="4 5">V4-01</strain>
    </source>
</reference>
<sequence length="274" mass="29027">MTTTLRPAGPETRGADGARARAYTVCVNSRPVGSVRLRTDRRLGPAVGRIDALAVDEGDRRRGRGAVAALAGEEVLRSWGCTRAAVSVPADSPYGLRLAASLGYTERNRHLAKDLTAGDRPALPHGTTVRPLREGELRPWLDRARTTFTAGLAETGVSAETAHERAAATLDELVPGGVPAARTALLGLDHGGAAVAFLWLHTAEPAWVYFVEVDAAHRGRGHGRAAMIAAENHCRDGGGTTLGLNVFLANTTALRLYESLGYSVVTRHFAKSLV</sequence>
<name>A0ABU7PAV2_9ACTN</name>
<dbReference type="Gene3D" id="3.40.630.30">
    <property type="match status" value="2"/>
</dbReference>
<accession>A0ABU7PAV2</accession>
<dbReference type="InterPro" id="IPR016181">
    <property type="entry name" value="Acyl_CoA_acyltransferase"/>
</dbReference>
<keyword evidence="1" id="KW-0808">Transferase</keyword>
<keyword evidence="2" id="KW-0012">Acyltransferase</keyword>
<dbReference type="PROSITE" id="PS51186">
    <property type="entry name" value="GNAT"/>
    <property type="match status" value="2"/>
</dbReference>
<dbReference type="CDD" id="cd04301">
    <property type="entry name" value="NAT_SF"/>
    <property type="match status" value="2"/>
</dbReference>
<evidence type="ECO:0000256" key="1">
    <source>
        <dbReference type="ARBA" id="ARBA00022679"/>
    </source>
</evidence>
<proteinExistence type="predicted"/>